<evidence type="ECO:0000256" key="1">
    <source>
        <dbReference type="SAM" id="MobiDB-lite"/>
    </source>
</evidence>
<evidence type="ECO:0000313" key="3">
    <source>
        <dbReference type="Proteomes" id="UP000000600"/>
    </source>
</evidence>
<gene>
    <name evidence="2" type="ORF">GSPATT00005434001</name>
</gene>
<keyword evidence="3" id="KW-1185">Reference proteome</keyword>
<feature type="region of interest" description="Disordered" evidence="1">
    <location>
        <begin position="1"/>
        <end position="42"/>
    </location>
</feature>
<dbReference type="OMA" id="ILEKCMI"/>
<reference evidence="2 3" key="1">
    <citation type="journal article" date="2006" name="Nature">
        <title>Global trends of whole-genome duplications revealed by the ciliate Paramecium tetraurelia.</title>
        <authorList>
            <consortium name="Genoscope"/>
            <person name="Aury J.-M."/>
            <person name="Jaillon O."/>
            <person name="Duret L."/>
            <person name="Noel B."/>
            <person name="Jubin C."/>
            <person name="Porcel B.M."/>
            <person name="Segurens B."/>
            <person name="Daubin V."/>
            <person name="Anthouard V."/>
            <person name="Aiach N."/>
            <person name="Arnaiz O."/>
            <person name="Billaut A."/>
            <person name="Beisson J."/>
            <person name="Blanc I."/>
            <person name="Bouhouche K."/>
            <person name="Camara F."/>
            <person name="Duharcourt S."/>
            <person name="Guigo R."/>
            <person name="Gogendeau D."/>
            <person name="Katinka M."/>
            <person name="Keller A.-M."/>
            <person name="Kissmehl R."/>
            <person name="Klotz C."/>
            <person name="Koll F."/>
            <person name="Le Moue A."/>
            <person name="Lepere C."/>
            <person name="Malinsky S."/>
            <person name="Nowacki M."/>
            <person name="Nowak J.K."/>
            <person name="Plattner H."/>
            <person name="Poulain J."/>
            <person name="Ruiz F."/>
            <person name="Serrano V."/>
            <person name="Zagulski M."/>
            <person name="Dessen P."/>
            <person name="Betermier M."/>
            <person name="Weissenbach J."/>
            <person name="Scarpelli C."/>
            <person name="Schachter V."/>
            <person name="Sperling L."/>
            <person name="Meyer E."/>
            <person name="Cohen J."/>
            <person name="Wincker P."/>
        </authorList>
    </citation>
    <scope>NUCLEOTIDE SEQUENCE [LARGE SCALE GENOMIC DNA]</scope>
    <source>
        <strain evidence="2 3">Stock d4-2</strain>
    </source>
</reference>
<feature type="compositionally biased region" description="Basic and acidic residues" evidence="1">
    <location>
        <begin position="67"/>
        <end position="77"/>
    </location>
</feature>
<dbReference type="OrthoDB" id="297354at2759"/>
<dbReference type="InParanoid" id="A0BQ66"/>
<accession>A0BQ66</accession>
<dbReference type="GeneID" id="5013865"/>
<dbReference type="HOGENOM" id="CLU_491333_0_0_1"/>
<dbReference type="KEGG" id="ptm:GSPATT00005434001"/>
<name>A0BQ66_PARTE</name>
<dbReference type="RefSeq" id="XP_001428081.1">
    <property type="nucleotide sequence ID" value="XM_001428044.1"/>
</dbReference>
<sequence length="555" mass="65978">MGSKPSKKPDPPKSDQAQLEDQIPVYNRPKSPDYGEQAKIKDVGIKPDDNIDRHFINLIQYREAANKRQAEKQRNSKIEGQQKISIPQKKIEQPKKQYQKFVIQSSQQNNNSLDLSYDQFVNGLNQNDIKELERQLESDELSPINKTNTESQKQALDEQKIKVAEQKIWKLKQKIKRSFDWPDQGQVYMVSVTFKYNYQYKTQKLAVTQPFDNYVNSILSWKNNEQLNVFEFKLRDVDIYNTNTGDVQQLKFNEIEFMVDYNGVFIGVKHESDFIKKLSQQKRYYEKEQIKEKKDRDQLLNNQLSNLERLANNKLQVKQSTKAKKQKPEAIIQRTEKQLEQFWTNAFQCWYTLNEDEAEKIFYAGQECVVLQKKEVDPQKKLENFLIKKLQDPEFFKSCLNSVKTIKDPLKKWGMFSNEEILEYLGGPKHSVVQIQKKITFPILEKCMIVDGILNNSDLTPLVVKWNQCRKTVIEHERDLFVDIEQEKRLLTFIWDKQLDIKMKLRSENIFVEELNKFRDECELELKEMLFQLSTIPNFPMENRPKYKEKYFQIL</sequence>
<organism evidence="2 3">
    <name type="scientific">Paramecium tetraurelia</name>
    <dbReference type="NCBI Taxonomy" id="5888"/>
    <lineage>
        <taxon>Eukaryota</taxon>
        <taxon>Sar</taxon>
        <taxon>Alveolata</taxon>
        <taxon>Ciliophora</taxon>
        <taxon>Intramacronucleata</taxon>
        <taxon>Oligohymenophorea</taxon>
        <taxon>Peniculida</taxon>
        <taxon>Parameciidae</taxon>
        <taxon>Paramecium</taxon>
    </lineage>
</organism>
<dbReference type="EMBL" id="CT868008">
    <property type="protein sequence ID" value="CAK60683.1"/>
    <property type="molecule type" value="Genomic_DNA"/>
</dbReference>
<protein>
    <submittedName>
        <fullName evidence="2">Uncharacterized protein</fullName>
    </submittedName>
</protein>
<feature type="region of interest" description="Disordered" evidence="1">
    <location>
        <begin position="67"/>
        <end position="92"/>
    </location>
</feature>
<dbReference type="AlphaFoldDB" id="A0BQ66"/>
<proteinExistence type="predicted"/>
<feature type="compositionally biased region" description="Basic and acidic residues" evidence="1">
    <location>
        <begin position="30"/>
        <end position="42"/>
    </location>
</feature>
<dbReference type="eggNOG" id="ENOG502SNWY">
    <property type="taxonomic scope" value="Eukaryota"/>
</dbReference>
<dbReference type="Proteomes" id="UP000000600">
    <property type="component" value="Unassembled WGS sequence"/>
</dbReference>
<evidence type="ECO:0000313" key="2">
    <source>
        <dbReference type="EMBL" id="CAK60683.1"/>
    </source>
</evidence>